<reference evidence="2 3" key="1">
    <citation type="submission" date="2019-04" db="EMBL/GenBank/DDBJ databases">
        <authorList>
            <person name="Van Vliet M D."/>
        </authorList>
    </citation>
    <scope>NUCLEOTIDE SEQUENCE [LARGE SCALE GENOMIC DNA]</scope>
    <source>
        <strain evidence="2 3">F21</strain>
    </source>
</reference>
<accession>A0A6C2UIM0</accession>
<evidence type="ECO:0000313" key="3">
    <source>
        <dbReference type="Proteomes" id="UP000346198"/>
    </source>
</evidence>
<evidence type="ECO:0000313" key="2">
    <source>
        <dbReference type="EMBL" id="VGO19958.1"/>
    </source>
</evidence>
<dbReference type="EMBL" id="CAAHFH010000001">
    <property type="protein sequence ID" value="VGO19958.1"/>
    <property type="molecule type" value="Genomic_DNA"/>
</dbReference>
<proteinExistence type="predicted"/>
<name>A0A6C2UIM0_9BACT</name>
<gene>
    <name evidence="2" type="ORF">SCARR_02018</name>
</gene>
<dbReference type="RefSeq" id="WP_136061416.1">
    <property type="nucleotide sequence ID" value="NZ_CAAHFH010000001.1"/>
</dbReference>
<dbReference type="AlphaFoldDB" id="A0A6C2UIM0"/>
<keyword evidence="1" id="KW-0812">Transmembrane</keyword>
<keyword evidence="1" id="KW-1133">Transmembrane helix</keyword>
<feature type="transmembrane region" description="Helical" evidence="1">
    <location>
        <begin position="90"/>
        <end position="111"/>
    </location>
</feature>
<evidence type="ECO:0000256" key="1">
    <source>
        <dbReference type="SAM" id="Phobius"/>
    </source>
</evidence>
<dbReference type="Proteomes" id="UP000346198">
    <property type="component" value="Unassembled WGS sequence"/>
</dbReference>
<organism evidence="2 3">
    <name type="scientific">Pontiella sulfatireligans</name>
    <dbReference type="NCBI Taxonomy" id="2750658"/>
    <lineage>
        <taxon>Bacteria</taxon>
        <taxon>Pseudomonadati</taxon>
        <taxon>Kiritimatiellota</taxon>
        <taxon>Kiritimatiellia</taxon>
        <taxon>Kiritimatiellales</taxon>
        <taxon>Pontiellaceae</taxon>
        <taxon>Pontiella</taxon>
    </lineage>
</organism>
<sequence>MKFANETKACIASILAISLFTMLCTSCTTAPKGVREMVWIPGSQITEEELQRRGVHYEKSEFDNEAGYFVETRTLNKFCDYTLEASENVISFATKGIVVVGVLVLMFPELWMPSSVNVSRGTPD</sequence>
<keyword evidence="3" id="KW-1185">Reference proteome</keyword>
<protein>
    <submittedName>
        <fullName evidence="2">Uncharacterized protein</fullName>
    </submittedName>
</protein>
<keyword evidence="1" id="KW-0472">Membrane</keyword>